<evidence type="ECO:0000256" key="2">
    <source>
        <dbReference type="ARBA" id="ARBA00013855"/>
    </source>
</evidence>
<evidence type="ECO:0000256" key="5">
    <source>
        <dbReference type="SAM" id="Coils"/>
    </source>
</evidence>
<evidence type="ECO:0000256" key="4">
    <source>
        <dbReference type="ARBA" id="ARBA00032089"/>
    </source>
</evidence>
<dbReference type="Gene3D" id="2.40.10.350">
    <property type="entry name" value="Rod shape-determining protein MreC, domain 2"/>
    <property type="match status" value="1"/>
</dbReference>
<keyword evidence="10" id="KW-1185">Reference proteome</keyword>
<sequence>MNQDKKSGKTLLSVITVICAGLIALSIIFPDAASGPAGNVVKVLVTPLQRSMNSFGQYLSGLSTNLEGSASLQEKNKELQEKVDKLTAENSELVLNKEELTRLQTLLDLKNQYSDYDMVGANVVSRGSSNWYNTFTIDKGTNDGIQVDCNVIAGAGLVGIVTKVGPNWATVRSIIDDDSNVSAMVSTTSDTCIVAGNLQLIDQGTISLVKLLDDNNHVHVGDKVVTSNISEKYLPGILIGYISELNNDANNLTKSGQLTPVVDFRHLQEVLVIRTLKNYVASQDDAKNDKAERAKAAAGAADESETAASEADQAKGTGSANADAAGDHTAAASPENGNTAGGDGAEAGTAGQNAGGQE</sequence>
<dbReference type="Gene3D" id="2.40.10.340">
    <property type="entry name" value="Rod shape-determining protein MreC, domain 1"/>
    <property type="match status" value="1"/>
</dbReference>
<dbReference type="GO" id="GO:0005886">
    <property type="term" value="C:plasma membrane"/>
    <property type="evidence" value="ECO:0007669"/>
    <property type="project" value="TreeGrafter"/>
</dbReference>
<dbReference type="InterPro" id="IPR042177">
    <property type="entry name" value="Cell/Rod_1"/>
</dbReference>
<dbReference type="Pfam" id="PF04085">
    <property type="entry name" value="MreC"/>
    <property type="match status" value="1"/>
</dbReference>
<keyword evidence="3" id="KW-0133">Cell shape</keyword>
<name>A0A6L5X7C0_9FIRM</name>
<dbReference type="InterPro" id="IPR007221">
    <property type="entry name" value="MreC"/>
</dbReference>
<accession>A0A6L5X7C0</accession>
<protein>
    <recommendedName>
        <fullName evidence="2">Cell shape-determining protein MreC</fullName>
    </recommendedName>
    <alternativeName>
        <fullName evidence="4">Cell shape protein MreC</fullName>
    </alternativeName>
</protein>
<evidence type="ECO:0000256" key="6">
    <source>
        <dbReference type="SAM" id="MobiDB-lite"/>
    </source>
</evidence>
<feature type="region of interest" description="Disordered" evidence="6">
    <location>
        <begin position="283"/>
        <end position="358"/>
    </location>
</feature>
<proteinExistence type="inferred from homology"/>
<dbReference type="EMBL" id="VULZ01000006">
    <property type="protein sequence ID" value="MSS14774.1"/>
    <property type="molecule type" value="Genomic_DNA"/>
</dbReference>
<gene>
    <name evidence="9" type="primary">mreC</name>
    <name evidence="9" type="ORF">FYJ35_06910</name>
</gene>
<comment type="caution">
    <text evidence="9">The sequence shown here is derived from an EMBL/GenBank/DDBJ whole genome shotgun (WGS) entry which is preliminary data.</text>
</comment>
<evidence type="ECO:0000256" key="3">
    <source>
        <dbReference type="ARBA" id="ARBA00022960"/>
    </source>
</evidence>
<evidence type="ECO:0000256" key="1">
    <source>
        <dbReference type="ARBA" id="ARBA00009369"/>
    </source>
</evidence>
<dbReference type="PANTHER" id="PTHR34138:SF1">
    <property type="entry name" value="CELL SHAPE-DETERMINING PROTEIN MREC"/>
    <property type="match status" value="1"/>
</dbReference>
<dbReference type="InterPro" id="IPR042175">
    <property type="entry name" value="Cell/Rod_MreC_2"/>
</dbReference>
<dbReference type="PANTHER" id="PTHR34138">
    <property type="entry name" value="CELL SHAPE-DETERMINING PROTEIN MREC"/>
    <property type="match status" value="1"/>
</dbReference>
<organism evidence="9 10">
    <name type="scientific">Porcincola intestinalis</name>
    <dbReference type="NCBI Taxonomy" id="2606632"/>
    <lineage>
        <taxon>Bacteria</taxon>
        <taxon>Bacillati</taxon>
        <taxon>Bacillota</taxon>
        <taxon>Clostridia</taxon>
        <taxon>Lachnospirales</taxon>
        <taxon>Lachnospiraceae</taxon>
        <taxon>Porcincola</taxon>
    </lineage>
</organism>
<evidence type="ECO:0000313" key="9">
    <source>
        <dbReference type="EMBL" id="MSS14774.1"/>
    </source>
</evidence>
<dbReference type="AlphaFoldDB" id="A0A6L5X7C0"/>
<reference evidence="9 10" key="1">
    <citation type="submission" date="2019-08" db="EMBL/GenBank/DDBJ databases">
        <title>In-depth cultivation of the pig gut microbiome towards novel bacterial diversity and tailored functional studies.</title>
        <authorList>
            <person name="Wylensek D."/>
            <person name="Hitch T.C.A."/>
            <person name="Clavel T."/>
        </authorList>
    </citation>
    <scope>NUCLEOTIDE SEQUENCE [LARGE SCALE GENOMIC DNA]</scope>
    <source>
        <strain evidence="9 10">Oil+RF-744-WCA-WT-11</strain>
    </source>
</reference>
<keyword evidence="7" id="KW-0812">Transmembrane</keyword>
<dbReference type="GO" id="GO:0008360">
    <property type="term" value="P:regulation of cell shape"/>
    <property type="evidence" value="ECO:0007669"/>
    <property type="project" value="UniProtKB-KW"/>
</dbReference>
<evidence type="ECO:0000313" key="10">
    <source>
        <dbReference type="Proteomes" id="UP000481852"/>
    </source>
</evidence>
<feature type="transmembrane region" description="Helical" evidence="7">
    <location>
        <begin position="12"/>
        <end position="29"/>
    </location>
</feature>
<keyword evidence="7" id="KW-0472">Membrane</keyword>
<evidence type="ECO:0000259" key="8">
    <source>
        <dbReference type="Pfam" id="PF04085"/>
    </source>
</evidence>
<feature type="coiled-coil region" evidence="5">
    <location>
        <begin position="69"/>
        <end position="103"/>
    </location>
</feature>
<comment type="similarity">
    <text evidence="1">Belongs to the MreC family.</text>
</comment>
<keyword evidence="7" id="KW-1133">Transmembrane helix</keyword>
<evidence type="ECO:0000256" key="7">
    <source>
        <dbReference type="SAM" id="Phobius"/>
    </source>
</evidence>
<dbReference type="Proteomes" id="UP000481852">
    <property type="component" value="Unassembled WGS sequence"/>
</dbReference>
<dbReference type="RefSeq" id="WP_154524963.1">
    <property type="nucleotide sequence ID" value="NZ_VULZ01000006.1"/>
</dbReference>
<feature type="compositionally biased region" description="Low complexity" evidence="6">
    <location>
        <begin position="320"/>
        <end position="338"/>
    </location>
</feature>
<dbReference type="InterPro" id="IPR055342">
    <property type="entry name" value="MreC_beta-barrel_core"/>
</dbReference>
<feature type="compositionally biased region" description="Basic and acidic residues" evidence="6">
    <location>
        <begin position="284"/>
        <end position="295"/>
    </location>
</feature>
<feature type="domain" description="Rod shape-determining protein MreC beta-barrel core" evidence="8">
    <location>
        <begin position="123"/>
        <end position="273"/>
    </location>
</feature>
<dbReference type="NCBIfam" id="TIGR00219">
    <property type="entry name" value="mreC"/>
    <property type="match status" value="1"/>
</dbReference>
<feature type="compositionally biased region" description="Low complexity" evidence="6">
    <location>
        <begin position="296"/>
        <end position="311"/>
    </location>
</feature>
<keyword evidence="5" id="KW-0175">Coiled coil</keyword>